<evidence type="ECO:0000313" key="3">
    <source>
        <dbReference type="Proteomes" id="UP000676565"/>
    </source>
</evidence>
<dbReference type="Pfam" id="PF13302">
    <property type="entry name" value="Acetyltransf_3"/>
    <property type="match status" value="1"/>
</dbReference>
<dbReference type="Proteomes" id="UP000676565">
    <property type="component" value="Unassembled WGS sequence"/>
</dbReference>
<feature type="domain" description="N-acetyltransferase" evidence="1">
    <location>
        <begin position="37"/>
        <end position="182"/>
    </location>
</feature>
<gene>
    <name evidence="2" type="ORF">J8F10_29920</name>
</gene>
<dbReference type="PANTHER" id="PTHR43792">
    <property type="entry name" value="GNAT FAMILY, PUTATIVE (AFU_ORTHOLOGUE AFUA_3G00765)-RELATED-RELATED"/>
    <property type="match status" value="1"/>
</dbReference>
<name>A0ABS5C0G1_9BACT</name>
<proteinExistence type="predicted"/>
<dbReference type="EMBL" id="JAGKQQ010000001">
    <property type="protein sequence ID" value="MBP3959483.1"/>
    <property type="molecule type" value="Genomic_DNA"/>
</dbReference>
<dbReference type="RefSeq" id="WP_210660144.1">
    <property type="nucleotide sequence ID" value="NZ_JAGKQQ010000001.1"/>
</dbReference>
<protein>
    <submittedName>
        <fullName evidence="2">GNAT family N-acetyltransferase</fullName>
    </submittedName>
</protein>
<dbReference type="SUPFAM" id="SSF55729">
    <property type="entry name" value="Acyl-CoA N-acyltransferases (Nat)"/>
    <property type="match status" value="1"/>
</dbReference>
<reference evidence="2 3" key="1">
    <citation type="submission" date="2021-04" db="EMBL/GenBank/DDBJ databases">
        <authorList>
            <person name="Ivanova A."/>
        </authorList>
    </citation>
    <scope>NUCLEOTIDE SEQUENCE [LARGE SCALE GENOMIC DNA]</scope>
    <source>
        <strain evidence="2 3">G18</strain>
    </source>
</reference>
<dbReference type="InterPro" id="IPR016181">
    <property type="entry name" value="Acyl_CoA_acyltransferase"/>
</dbReference>
<evidence type="ECO:0000313" key="2">
    <source>
        <dbReference type="EMBL" id="MBP3959483.1"/>
    </source>
</evidence>
<evidence type="ECO:0000259" key="1">
    <source>
        <dbReference type="PROSITE" id="PS51186"/>
    </source>
</evidence>
<organism evidence="2 3">
    <name type="scientific">Gemmata palustris</name>
    <dbReference type="NCBI Taxonomy" id="2822762"/>
    <lineage>
        <taxon>Bacteria</taxon>
        <taxon>Pseudomonadati</taxon>
        <taxon>Planctomycetota</taxon>
        <taxon>Planctomycetia</taxon>
        <taxon>Gemmatales</taxon>
        <taxon>Gemmataceae</taxon>
        <taxon>Gemmata</taxon>
    </lineage>
</organism>
<dbReference type="InterPro" id="IPR000182">
    <property type="entry name" value="GNAT_dom"/>
</dbReference>
<dbReference type="InterPro" id="IPR051531">
    <property type="entry name" value="N-acetyltransferase"/>
</dbReference>
<dbReference type="Gene3D" id="3.40.630.30">
    <property type="match status" value="1"/>
</dbReference>
<comment type="caution">
    <text evidence="2">The sequence shown here is derived from an EMBL/GenBank/DDBJ whole genome shotgun (WGS) entry which is preliminary data.</text>
</comment>
<accession>A0ABS5C0G1</accession>
<dbReference type="PROSITE" id="PS51186">
    <property type="entry name" value="GNAT"/>
    <property type="match status" value="1"/>
</dbReference>
<keyword evidence="3" id="KW-1185">Reference proteome</keyword>
<sequence length="193" mass="22363">MMKLPNWRPPTLTTERLVLRAFTEDDAQPLFEHARNPNVTRFTLWDAHRTVADTMLFLRDYAVLRYLEGMPEPYAITVTPDPHPIGACGCFWAAKPHQTMELGYWIAEPFWGQGYVVEACRAVLNFAFTEYEPERMQARVIDGNTASERVLTKLGFQHEGVFRHALLRRGNFEDVRMYSVLRNEWTKSGHESG</sequence>